<evidence type="ECO:0000313" key="2">
    <source>
        <dbReference type="Proteomes" id="UP000092583"/>
    </source>
</evidence>
<sequence>MTIDARAEDDTCFLDLMHNKPPHKVSDWSQAEKVLDLIEQYECDIAGERMWSALKKKAETEPWVTFRLASQRNHVETAKHALKSMQVDSLHKQMNLYTLSYEDAAEVALPYLLGLI</sequence>
<reference evidence="1 2" key="1">
    <citation type="submission" date="2013-07" db="EMBL/GenBank/DDBJ databases">
        <title>The Genome Sequence of Kwoniella mangroviensis CBS10435.</title>
        <authorList>
            <consortium name="The Broad Institute Genome Sequencing Platform"/>
            <person name="Cuomo C."/>
            <person name="Litvintseva A."/>
            <person name="Chen Y."/>
            <person name="Heitman J."/>
            <person name="Sun S."/>
            <person name="Springer D."/>
            <person name="Dromer F."/>
            <person name="Young S.K."/>
            <person name="Zeng Q."/>
            <person name="Gargeya S."/>
            <person name="Fitzgerald M."/>
            <person name="Abouelleil A."/>
            <person name="Alvarado L."/>
            <person name="Berlin A.M."/>
            <person name="Chapman S.B."/>
            <person name="Dewar J."/>
            <person name="Goldberg J."/>
            <person name="Griggs A."/>
            <person name="Gujja S."/>
            <person name="Hansen M."/>
            <person name="Howarth C."/>
            <person name="Imamovic A."/>
            <person name="Larimer J."/>
            <person name="McCowan C."/>
            <person name="Murphy C."/>
            <person name="Pearson M."/>
            <person name="Priest M."/>
            <person name="Roberts A."/>
            <person name="Saif S."/>
            <person name="Shea T."/>
            <person name="Sykes S."/>
            <person name="Wortman J."/>
            <person name="Nusbaum C."/>
            <person name="Birren B."/>
        </authorList>
    </citation>
    <scope>NUCLEOTIDE SEQUENCE [LARGE SCALE GENOMIC DNA]</scope>
    <source>
        <strain evidence="1 2">CBS 10435</strain>
    </source>
</reference>
<proteinExistence type="predicted"/>
<gene>
    <name evidence="1" type="ORF">L486_08518</name>
</gene>
<organism evidence="1 2">
    <name type="scientific">Kwoniella mangroviensis CBS 10435</name>
    <dbReference type="NCBI Taxonomy" id="1331196"/>
    <lineage>
        <taxon>Eukaryota</taxon>
        <taxon>Fungi</taxon>
        <taxon>Dikarya</taxon>
        <taxon>Basidiomycota</taxon>
        <taxon>Agaricomycotina</taxon>
        <taxon>Tremellomycetes</taxon>
        <taxon>Tremellales</taxon>
        <taxon>Cryptococcaceae</taxon>
        <taxon>Kwoniella</taxon>
    </lineage>
</organism>
<accession>A0A1B9IEX0</accession>
<dbReference type="Proteomes" id="UP000092583">
    <property type="component" value="Unassembled WGS sequence"/>
</dbReference>
<reference evidence="2" key="2">
    <citation type="submission" date="2013-12" db="EMBL/GenBank/DDBJ databases">
        <title>Evolution of pathogenesis and genome organization in the Tremellales.</title>
        <authorList>
            <person name="Cuomo C."/>
            <person name="Litvintseva A."/>
            <person name="Heitman J."/>
            <person name="Chen Y."/>
            <person name="Sun S."/>
            <person name="Springer D."/>
            <person name="Dromer F."/>
            <person name="Young S."/>
            <person name="Zeng Q."/>
            <person name="Chapman S."/>
            <person name="Gujja S."/>
            <person name="Saif S."/>
            <person name="Birren B."/>
        </authorList>
    </citation>
    <scope>NUCLEOTIDE SEQUENCE [LARGE SCALE GENOMIC DNA]</scope>
    <source>
        <strain evidence="2">CBS 10435</strain>
    </source>
</reference>
<evidence type="ECO:0000313" key="1">
    <source>
        <dbReference type="EMBL" id="OCF53984.1"/>
    </source>
</evidence>
<protein>
    <submittedName>
        <fullName evidence="1">Uncharacterized protein</fullName>
    </submittedName>
</protein>
<dbReference type="AlphaFoldDB" id="A0A1B9IEX0"/>
<keyword evidence="2" id="KW-1185">Reference proteome</keyword>
<name>A0A1B9IEX0_9TREE</name>
<dbReference type="EMBL" id="KV700099">
    <property type="protein sequence ID" value="OCF53984.1"/>
    <property type="molecule type" value="Genomic_DNA"/>
</dbReference>